<dbReference type="Proteomes" id="UP000276542">
    <property type="component" value="Unassembled WGS sequence"/>
</dbReference>
<comment type="caution">
    <text evidence="5">The sequence shown here is derived from an EMBL/GenBank/DDBJ whole genome shotgun (WGS) entry which is preliminary data.</text>
</comment>
<dbReference type="Gene3D" id="3.40.50.10190">
    <property type="entry name" value="BRCT domain"/>
    <property type="match status" value="1"/>
</dbReference>
<dbReference type="SUPFAM" id="SSF52113">
    <property type="entry name" value="BRCT domain"/>
    <property type="match status" value="1"/>
</dbReference>
<dbReference type="InterPro" id="IPR036420">
    <property type="entry name" value="BRCT_dom_sf"/>
</dbReference>
<dbReference type="GO" id="GO:0008408">
    <property type="term" value="F:3'-5' exonuclease activity"/>
    <property type="evidence" value="ECO:0007669"/>
    <property type="project" value="TreeGrafter"/>
</dbReference>
<dbReference type="InterPro" id="IPR029024">
    <property type="entry name" value="TerB-like"/>
</dbReference>
<dbReference type="AlphaFoldDB" id="A0A3A5HIJ4"/>
<dbReference type="OrthoDB" id="190275at2"/>
<evidence type="ECO:0000256" key="2">
    <source>
        <dbReference type="ARBA" id="ARBA00022801"/>
    </source>
</evidence>
<dbReference type="Gene3D" id="3.30.420.10">
    <property type="entry name" value="Ribonuclease H-like superfamily/Ribonuclease H"/>
    <property type="match status" value="1"/>
</dbReference>
<gene>
    <name evidence="5" type="ORF">D4739_09725</name>
</gene>
<keyword evidence="3" id="KW-0269">Exonuclease</keyword>
<evidence type="ECO:0000313" key="5">
    <source>
        <dbReference type="EMBL" id="RJS47884.1"/>
    </source>
</evidence>
<evidence type="ECO:0000256" key="1">
    <source>
        <dbReference type="ARBA" id="ARBA00022722"/>
    </source>
</evidence>
<dbReference type="EMBL" id="QYRP01000002">
    <property type="protein sequence ID" value="RJS47884.1"/>
    <property type="molecule type" value="Genomic_DNA"/>
</dbReference>
<dbReference type="SUPFAM" id="SSF53098">
    <property type="entry name" value="Ribonuclease H-like"/>
    <property type="match status" value="1"/>
</dbReference>
<dbReference type="SMART" id="SM00479">
    <property type="entry name" value="EXOIII"/>
    <property type="match status" value="1"/>
</dbReference>
<evidence type="ECO:0000313" key="6">
    <source>
        <dbReference type="Proteomes" id="UP000276542"/>
    </source>
</evidence>
<dbReference type="SUPFAM" id="SSF158682">
    <property type="entry name" value="TerB-like"/>
    <property type="match status" value="1"/>
</dbReference>
<dbReference type="InterPro" id="IPR012337">
    <property type="entry name" value="RNaseH-like_sf"/>
</dbReference>
<dbReference type="PANTHER" id="PTHR30231">
    <property type="entry name" value="DNA POLYMERASE III SUBUNIT EPSILON"/>
    <property type="match status" value="1"/>
</dbReference>
<evidence type="ECO:0000256" key="3">
    <source>
        <dbReference type="ARBA" id="ARBA00022839"/>
    </source>
</evidence>
<dbReference type="PANTHER" id="PTHR30231:SF4">
    <property type="entry name" value="PROTEIN NEN2"/>
    <property type="match status" value="1"/>
</dbReference>
<reference evidence="6" key="1">
    <citation type="submission" date="2018-09" db="EMBL/GenBank/DDBJ databases">
        <authorList>
            <person name="Zhu H."/>
        </authorList>
    </citation>
    <scope>NUCLEOTIDE SEQUENCE [LARGE SCALE GENOMIC DNA]</scope>
    <source>
        <strain evidence="6">K1W22B-1</strain>
    </source>
</reference>
<evidence type="ECO:0000259" key="4">
    <source>
        <dbReference type="SMART" id="SM00479"/>
    </source>
</evidence>
<dbReference type="InterPro" id="IPR013520">
    <property type="entry name" value="Ribonucl_H"/>
</dbReference>
<name>A0A3A5HIJ4_9ACTN</name>
<keyword evidence="6" id="KW-1185">Reference proteome</keyword>
<keyword evidence="2" id="KW-0378">Hydrolase</keyword>
<dbReference type="CDD" id="cd06127">
    <property type="entry name" value="DEDDh"/>
    <property type="match status" value="1"/>
</dbReference>
<organism evidence="5 6">
    <name type="scientific">Nocardioides cavernaquae</name>
    <dbReference type="NCBI Taxonomy" id="2321396"/>
    <lineage>
        <taxon>Bacteria</taxon>
        <taxon>Bacillati</taxon>
        <taxon>Actinomycetota</taxon>
        <taxon>Actinomycetes</taxon>
        <taxon>Propionibacteriales</taxon>
        <taxon>Nocardioidaceae</taxon>
        <taxon>Nocardioides</taxon>
    </lineage>
</organism>
<proteinExistence type="predicted"/>
<keyword evidence="1" id="KW-0540">Nuclease</keyword>
<sequence>MSGFAVVDFETTGLFPNAHDRVVEVGLVLVGEDGRIEGEWSTIVDPGRDVGPTHIHGITARDVLGAPTFSQVLPRLLADLRGRVITTHNLSFDLRFLGAELRRAGVVLANPWVGGLCTMKWAGHLLRASSRKLGDCCDAAGIELANAHSALHDARAAAGLLGHLLRIGGSPAPWNDELVGAADVDWPQLPMDECLLVERGTQTVRRPSEWLDRVVARLPRGDDPGLEAYLEVLESALLDGYIAQYEEEALVETAVELGLSRSTLDDVHRDYLRSLARVALADGVVTDDERADLDRVAELVGLPTVEVDAALAMAPARSASAEFRLESGDVICLTGTMSRPRSEVERDLVDAGLVSGPLTKRTRLLVAADPDSASGKAKKARDYGVPIVHEAALMKLVRAMEPEQSPEHRSLRLV</sequence>
<dbReference type="InterPro" id="IPR036397">
    <property type="entry name" value="RNaseH_sf"/>
</dbReference>
<dbReference type="Pfam" id="PF00929">
    <property type="entry name" value="RNase_T"/>
    <property type="match status" value="1"/>
</dbReference>
<dbReference type="GO" id="GO:0003676">
    <property type="term" value="F:nucleic acid binding"/>
    <property type="evidence" value="ECO:0007669"/>
    <property type="project" value="InterPro"/>
</dbReference>
<dbReference type="FunFam" id="3.30.420.10:FF:000045">
    <property type="entry name" value="3'-5' exonuclease DinG"/>
    <property type="match status" value="1"/>
</dbReference>
<protein>
    <submittedName>
        <fullName evidence="5">DNA polymerase III subunit epsilon</fullName>
    </submittedName>
</protein>
<feature type="domain" description="Exonuclease" evidence="4">
    <location>
        <begin position="3"/>
        <end position="170"/>
    </location>
</feature>
<accession>A0A3A5HIJ4</accession>